<name>A0A2P6SFZ3_ROSCH</name>
<dbReference type="EMBL" id="PDCK01000039">
    <property type="protein sequence ID" value="PRQ57598.1"/>
    <property type="molecule type" value="Genomic_DNA"/>
</dbReference>
<reference evidence="1 2" key="1">
    <citation type="journal article" date="2018" name="Nat. Genet.">
        <title>The Rosa genome provides new insights in the design of modern roses.</title>
        <authorList>
            <person name="Bendahmane M."/>
        </authorList>
    </citation>
    <scope>NUCLEOTIDE SEQUENCE [LARGE SCALE GENOMIC DNA]</scope>
    <source>
        <strain evidence="2">cv. Old Blush</strain>
    </source>
</reference>
<comment type="caution">
    <text evidence="1">The sequence shown here is derived from an EMBL/GenBank/DDBJ whole genome shotgun (WGS) entry which is preliminary data.</text>
</comment>
<evidence type="ECO:0000313" key="1">
    <source>
        <dbReference type="EMBL" id="PRQ57598.1"/>
    </source>
</evidence>
<protein>
    <submittedName>
        <fullName evidence="1">Uncharacterized protein</fullName>
    </submittedName>
</protein>
<dbReference type="AlphaFoldDB" id="A0A2P6SFZ3"/>
<evidence type="ECO:0000313" key="2">
    <source>
        <dbReference type="Proteomes" id="UP000238479"/>
    </source>
</evidence>
<organism evidence="1 2">
    <name type="scientific">Rosa chinensis</name>
    <name type="common">China rose</name>
    <dbReference type="NCBI Taxonomy" id="74649"/>
    <lineage>
        <taxon>Eukaryota</taxon>
        <taxon>Viridiplantae</taxon>
        <taxon>Streptophyta</taxon>
        <taxon>Embryophyta</taxon>
        <taxon>Tracheophyta</taxon>
        <taxon>Spermatophyta</taxon>
        <taxon>Magnoliopsida</taxon>
        <taxon>eudicotyledons</taxon>
        <taxon>Gunneridae</taxon>
        <taxon>Pentapetalae</taxon>
        <taxon>rosids</taxon>
        <taxon>fabids</taxon>
        <taxon>Rosales</taxon>
        <taxon>Rosaceae</taxon>
        <taxon>Rosoideae</taxon>
        <taxon>Rosoideae incertae sedis</taxon>
        <taxon>Rosa</taxon>
    </lineage>
</organism>
<gene>
    <name evidence="1" type="ORF">RchiOBHm_Chr1g0350091</name>
</gene>
<accession>A0A2P6SFZ3</accession>
<proteinExistence type="predicted"/>
<dbReference type="Proteomes" id="UP000238479">
    <property type="component" value="Chromosome 1"/>
</dbReference>
<dbReference type="Gramene" id="PRQ57598">
    <property type="protein sequence ID" value="PRQ57598"/>
    <property type="gene ID" value="RchiOBHm_Chr1g0350091"/>
</dbReference>
<keyword evidence="2" id="KW-1185">Reference proteome</keyword>
<sequence>MLRICWSCNKSSWPARREYLGSLSHEYIPNANILCTFPTWHRPCTISSVV</sequence>